<dbReference type="InterPro" id="IPR012338">
    <property type="entry name" value="Beta-lactam/transpept-like"/>
</dbReference>
<evidence type="ECO:0000259" key="3">
    <source>
        <dbReference type="Pfam" id="PF26335"/>
    </source>
</evidence>
<keyword evidence="5" id="KW-1185">Reference proteome</keyword>
<feature type="chain" id="PRO_5025488096" evidence="1">
    <location>
        <begin position="19"/>
        <end position="559"/>
    </location>
</feature>
<dbReference type="Pfam" id="PF26335">
    <property type="entry name" value="ARB_00930_C"/>
    <property type="match status" value="1"/>
</dbReference>
<gene>
    <name evidence="4" type="ORF">BDV96DRAFT_604695</name>
</gene>
<dbReference type="PANTHER" id="PTHR22935">
    <property type="entry name" value="PENICILLIN-BINDING PROTEIN"/>
    <property type="match status" value="1"/>
</dbReference>
<feature type="signal peptide" evidence="1">
    <location>
        <begin position="1"/>
        <end position="18"/>
    </location>
</feature>
<dbReference type="EMBL" id="ML977342">
    <property type="protein sequence ID" value="KAF2109353.1"/>
    <property type="molecule type" value="Genomic_DNA"/>
</dbReference>
<dbReference type="InterPro" id="IPR001466">
    <property type="entry name" value="Beta-lactam-related"/>
</dbReference>
<dbReference type="SUPFAM" id="SSF56601">
    <property type="entry name" value="beta-lactamase/transpeptidase-like"/>
    <property type="match status" value="1"/>
</dbReference>
<dbReference type="Gene3D" id="3.40.710.10">
    <property type="entry name" value="DD-peptidase/beta-lactamase superfamily"/>
    <property type="match status" value="1"/>
</dbReference>
<accession>A0A6A5YQV5</accession>
<evidence type="ECO:0000256" key="1">
    <source>
        <dbReference type="SAM" id="SignalP"/>
    </source>
</evidence>
<feature type="domain" description="Beta-lactamase-like ARB-00930-like C-terminal" evidence="3">
    <location>
        <begin position="419"/>
        <end position="558"/>
    </location>
</feature>
<dbReference type="AlphaFoldDB" id="A0A6A5YQV5"/>
<dbReference type="InterPro" id="IPR051478">
    <property type="entry name" value="Beta-lactamase-like_AB/R"/>
</dbReference>
<dbReference type="PANTHER" id="PTHR22935:SF97">
    <property type="entry name" value="BETA-LACTAMASE-RELATED DOMAIN-CONTAINING PROTEIN"/>
    <property type="match status" value="1"/>
</dbReference>
<dbReference type="Pfam" id="PF00144">
    <property type="entry name" value="Beta-lactamase"/>
    <property type="match status" value="1"/>
</dbReference>
<reference evidence="4" key="1">
    <citation type="journal article" date="2020" name="Stud. Mycol.">
        <title>101 Dothideomycetes genomes: a test case for predicting lifestyles and emergence of pathogens.</title>
        <authorList>
            <person name="Haridas S."/>
            <person name="Albert R."/>
            <person name="Binder M."/>
            <person name="Bloem J."/>
            <person name="Labutti K."/>
            <person name="Salamov A."/>
            <person name="Andreopoulos B."/>
            <person name="Baker S."/>
            <person name="Barry K."/>
            <person name="Bills G."/>
            <person name="Bluhm B."/>
            <person name="Cannon C."/>
            <person name="Castanera R."/>
            <person name="Culley D."/>
            <person name="Daum C."/>
            <person name="Ezra D."/>
            <person name="Gonzalez J."/>
            <person name="Henrissat B."/>
            <person name="Kuo A."/>
            <person name="Liang C."/>
            <person name="Lipzen A."/>
            <person name="Lutzoni F."/>
            <person name="Magnuson J."/>
            <person name="Mondo S."/>
            <person name="Nolan M."/>
            <person name="Ohm R."/>
            <person name="Pangilinan J."/>
            <person name="Park H.-J."/>
            <person name="Ramirez L."/>
            <person name="Alfaro M."/>
            <person name="Sun H."/>
            <person name="Tritt A."/>
            <person name="Yoshinaga Y."/>
            <person name="Zwiers L.-H."/>
            <person name="Turgeon B."/>
            <person name="Goodwin S."/>
            <person name="Spatafora J."/>
            <person name="Crous P."/>
            <person name="Grigoriev I."/>
        </authorList>
    </citation>
    <scope>NUCLEOTIDE SEQUENCE</scope>
    <source>
        <strain evidence="4">CBS 627.86</strain>
    </source>
</reference>
<proteinExistence type="predicted"/>
<dbReference type="InterPro" id="IPR058664">
    <property type="entry name" value="ARB_00930-like_C"/>
</dbReference>
<organism evidence="4 5">
    <name type="scientific">Lophiotrema nucula</name>
    <dbReference type="NCBI Taxonomy" id="690887"/>
    <lineage>
        <taxon>Eukaryota</taxon>
        <taxon>Fungi</taxon>
        <taxon>Dikarya</taxon>
        <taxon>Ascomycota</taxon>
        <taxon>Pezizomycotina</taxon>
        <taxon>Dothideomycetes</taxon>
        <taxon>Pleosporomycetidae</taxon>
        <taxon>Pleosporales</taxon>
        <taxon>Lophiotremataceae</taxon>
        <taxon>Lophiotrema</taxon>
    </lineage>
</organism>
<dbReference type="OrthoDB" id="10250282at2759"/>
<evidence type="ECO:0000313" key="4">
    <source>
        <dbReference type="EMBL" id="KAF2109353.1"/>
    </source>
</evidence>
<keyword evidence="1" id="KW-0732">Signal</keyword>
<feature type="domain" description="Beta-lactamase-related" evidence="2">
    <location>
        <begin position="97"/>
        <end position="399"/>
    </location>
</feature>
<protein>
    <submittedName>
        <fullName evidence="4">Beta-lactamase/transpeptidase-like protein</fullName>
    </submittedName>
</protein>
<sequence>MRIQYLASGSIFLHLTNAFCPVYGPSFPAPTSLSQSSVIKSAFSDLTAALNKAFETGNSSHGPNDKVSANAIQVFSIDEDAPLYEFYREGSLLSSPGTKKIDGDSIWRVGSISKLITVYMTLAELGDGVWDTKITDAIPELKGNEKWKEDPVRHVNWDEVTLGALAGHLAGVAQSLTVQLGSLYQNPTPYGFPVLDSTELPPCILPGCDRKAFFEALDLRQPIFLPNTSPVYSSVGIVLLAFALENLSGKTYQDMLQSVLIDRLGLTGTSYSKPADDSRGVIPYNLSSSLWTYDLSELTPAGGLYSSLNDLAKFGRSILRSTILDENTTRGWLKPITFNGNLYSATGRTWEIYRVADAVPDQVIDFYSKGGDITPYKTFIAVVPDLKMGFAAAVAGTGSHRWMDGLLIDAVFPAVQEAARQQAHAAYGGTYKATNGLNSSLTLASEAGKSGLLISEWISNGTDFISITEATQGSSRDVRLFPTNVERKSGDGKEVAWRVAPDLLEFKDDLPFSACRTWFGIDSQTYGNHAVDEMIFQLDGNGKAVKVSLPAFKVGLERQ</sequence>
<evidence type="ECO:0000259" key="2">
    <source>
        <dbReference type="Pfam" id="PF00144"/>
    </source>
</evidence>
<name>A0A6A5YQV5_9PLEO</name>
<dbReference type="Proteomes" id="UP000799770">
    <property type="component" value="Unassembled WGS sequence"/>
</dbReference>
<evidence type="ECO:0000313" key="5">
    <source>
        <dbReference type="Proteomes" id="UP000799770"/>
    </source>
</evidence>